<keyword evidence="2 5" id="KW-0812">Transmembrane</keyword>
<proteinExistence type="predicted"/>
<evidence type="ECO:0000256" key="3">
    <source>
        <dbReference type="ARBA" id="ARBA00022989"/>
    </source>
</evidence>
<evidence type="ECO:0000256" key="1">
    <source>
        <dbReference type="ARBA" id="ARBA00004141"/>
    </source>
</evidence>
<evidence type="ECO:0000256" key="4">
    <source>
        <dbReference type="ARBA" id="ARBA00023136"/>
    </source>
</evidence>
<comment type="subcellular location">
    <subcellularLocation>
        <location evidence="1">Membrane</location>
        <topology evidence="1">Multi-pass membrane protein</topology>
    </subcellularLocation>
</comment>
<comment type="caution">
    <text evidence="6">The sequence shown here is derived from an EMBL/GenBank/DDBJ whole genome shotgun (WGS) entry which is preliminary data.</text>
</comment>
<accession>W7YBR9</accession>
<evidence type="ECO:0008006" key="8">
    <source>
        <dbReference type="Google" id="ProtNLM"/>
    </source>
</evidence>
<keyword evidence="4 5" id="KW-0472">Membrane</keyword>
<protein>
    <recommendedName>
        <fullName evidence="8">DoxX</fullName>
    </recommendedName>
</protein>
<evidence type="ECO:0000313" key="6">
    <source>
        <dbReference type="EMBL" id="GAF01901.1"/>
    </source>
</evidence>
<evidence type="ECO:0000256" key="5">
    <source>
        <dbReference type="SAM" id="Phobius"/>
    </source>
</evidence>
<dbReference type="InterPro" id="IPR032808">
    <property type="entry name" value="DoxX"/>
</dbReference>
<feature type="transmembrane region" description="Helical" evidence="5">
    <location>
        <begin position="12"/>
        <end position="31"/>
    </location>
</feature>
<dbReference type="eggNOG" id="COG3795">
    <property type="taxonomic scope" value="Bacteria"/>
</dbReference>
<dbReference type="RefSeq" id="WP_027471361.1">
    <property type="nucleotide sequence ID" value="NZ_BAMD01000004.1"/>
</dbReference>
<gene>
    <name evidence="6" type="ORF">JCM21142_523</name>
</gene>
<dbReference type="Pfam" id="PF13564">
    <property type="entry name" value="DoxX_2"/>
    <property type="match status" value="1"/>
</dbReference>
<dbReference type="STRING" id="869213.GCA_000517085_01568"/>
<dbReference type="OrthoDB" id="677659at2"/>
<sequence>MISKTKNIAAWVIASSLTALFLFSATGKLFLQPEQMEQMKLGDWRIIIALGEIASSLLFLFPRTNKYGSLLLSSYMGGAIIIHMTSAMSIMMPSVILVLVWIVLYLRNPNFFKV</sequence>
<reference evidence="6 7" key="1">
    <citation type="journal article" date="2014" name="Genome Announc.">
        <title>Draft Genome Sequence of Cytophaga fermentans JCM 21142T, a Facultative Anaerobe Isolated from Marine Mud.</title>
        <authorList>
            <person name="Starns D."/>
            <person name="Oshima K."/>
            <person name="Suda W."/>
            <person name="Iino T."/>
            <person name="Yuki M."/>
            <person name="Inoue J."/>
            <person name="Kitamura K."/>
            <person name="Iida T."/>
            <person name="Darby A."/>
            <person name="Hattori M."/>
            <person name="Ohkuma M."/>
        </authorList>
    </citation>
    <scope>NUCLEOTIDE SEQUENCE [LARGE SCALE GENOMIC DNA]</scope>
    <source>
        <strain evidence="6 7">JCM 21142</strain>
    </source>
</reference>
<keyword evidence="7" id="KW-1185">Reference proteome</keyword>
<feature type="transmembrane region" description="Helical" evidence="5">
    <location>
        <begin position="43"/>
        <end position="61"/>
    </location>
</feature>
<dbReference type="AlphaFoldDB" id="W7YBR9"/>
<dbReference type="Proteomes" id="UP000019402">
    <property type="component" value="Unassembled WGS sequence"/>
</dbReference>
<organism evidence="6 7">
    <name type="scientific">Saccharicrinis fermentans DSM 9555 = JCM 21142</name>
    <dbReference type="NCBI Taxonomy" id="869213"/>
    <lineage>
        <taxon>Bacteria</taxon>
        <taxon>Pseudomonadati</taxon>
        <taxon>Bacteroidota</taxon>
        <taxon>Bacteroidia</taxon>
        <taxon>Marinilabiliales</taxon>
        <taxon>Marinilabiliaceae</taxon>
        <taxon>Saccharicrinis</taxon>
    </lineage>
</organism>
<name>W7YBR9_9BACT</name>
<evidence type="ECO:0000313" key="7">
    <source>
        <dbReference type="Proteomes" id="UP000019402"/>
    </source>
</evidence>
<dbReference type="EMBL" id="BAMD01000004">
    <property type="protein sequence ID" value="GAF01901.1"/>
    <property type="molecule type" value="Genomic_DNA"/>
</dbReference>
<evidence type="ECO:0000256" key="2">
    <source>
        <dbReference type="ARBA" id="ARBA00022692"/>
    </source>
</evidence>
<feature type="transmembrane region" description="Helical" evidence="5">
    <location>
        <begin position="81"/>
        <end position="106"/>
    </location>
</feature>
<dbReference type="GO" id="GO:0016020">
    <property type="term" value="C:membrane"/>
    <property type="evidence" value="ECO:0007669"/>
    <property type="project" value="UniProtKB-SubCell"/>
</dbReference>
<keyword evidence="3 5" id="KW-1133">Transmembrane helix</keyword>